<sequence length="231" mass="23916">MPPHPPRVVAGRSGRWSDLAAIVTALTGMGGLALGFLGLPTVINSPTAARPVVTTTVSETVTATATVTVTATPRTTSAAVPDATSGSAAGTAGTPAASEASAPVDPGWLITYNGQYVVDREVDLDPNNPSSGWPQRTDLRITGVVGGKAYLTPDNDAVMARVPDGEPVPGPKRCQEIATTLSEGRVEIPGPGDRFCLRTAGGYPRYFKILSVDNDAEKPKLRIDLLGWAGQ</sequence>
<protein>
    <recommendedName>
        <fullName evidence="5">Serine/threonine protein kinase</fullName>
    </recommendedName>
</protein>
<evidence type="ECO:0000313" key="3">
    <source>
        <dbReference type="EMBL" id="WUQ87200.1"/>
    </source>
</evidence>
<accession>A0ABZ1U8K6</accession>
<gene>
    <name evidence="3" type="ORF">OHA16_32115</name>
</gene>
<organism evidence="3 4">
    <name type="scientific">Kitasatospora purpeofusca</name>
    <dbReference type="NCBI Taxonomy" id="67352"/>
    <lineage>
        <taxon>Bacteria</taxon>
        <taxon>Bacillati</taxon>
        <taxon>Actinomycetota</taxon>
        <taxon>Actinomycetes</taxon>
        <taxon>Kitasatosporales</taxon>
        <taxon>Streptomycetaceae</taxon>
        <taxon>Kitasatospora</taxon>
    </lineage>
</organism>
<evidence type="ECO:0000256" key="1">
    <source>
        <dbReference type="SAM" id="MobiDB-lite"/>
    </source>
</evidence>
<keyword evidence="2" id="KW-0472">Membrane</keyword>
<feature type="transmembrane region" description="Helical" evidence="2">
    <location>
        <begin position="20"/>
        <end position="43"/>
    </location>
</feature>
<reference evidence="3" key="1">
    <citation type="submission" date="2022-10" db="EMBL/GenBank/DDBJ databases">
        <title>The complete genomes of actinobacterial strains from the NBC collection.</title>
        <authorList>
            <person name="Joergensen T.S."/>
            <person name="Alvarez Arevalo M."/>
            <person name="Sterndorff E.B."/>
            <person name="Faurdal D."/>
            <person name="Vuksanovic O."/>
            <person name="Mourched A.-S."/>
            <person name="Charusanti P."/>
            <person name="Shaw S."/>
            <person name="Blin K."/>
            <person name="Weber T."/>
        </authorList>
    </citation>
    <scope>NUCLEOTIDE SEQUENCE</scope>
    <source>
        <strain evidence="3">NBC_00222</strain>
    </source>
</reference>
<dbReference type="RefSeq" id="WP_328957760.1">
    <property type="nucleotide sequence ID" value="NZ_CP108110.1"/>
</dbReference>
<keyword evidence="2" id="KW-0812">Transmembrane</keyword>
<dbReference type="Proteomes" id="UP001432222">
    <property type="component" value="Chromosome"/>
</dbReference>
<name>A0ABZ1U8K6_9ACTN</name>
<keyword evidence="4" id="KW-1185">Reference proteome</keyword>
<dbReference type="EMBL" id="CP108110">
    <property type="protein sequence ID" value="WUQ87200.1"/>
    <property type="molecule type" value="Genomic_DNA"/>
</dbReference>
<evidence type="ECO:0008006" key="5">
    <source>
        <dbReference type="Google" id="ProtNLM"/>
    </source>
</evidence>
<feature type="compositionally biased region" description="Low complexity" evidence="1">
    <location>
        <begin position="75"/>
        <end position="102"/>
    </location>
</feature>
<feature type="region of interest" description="Disordered" evidence="1">
    <location>
        <begin position="75"/>
        <end position="104"/>
    </location>
</feature>
<evidence type="ECO:0000256" key="2">
    <source>
        <dbReference type="SAM" id="Phobius"/>
    </source>
</evidence>
<evidence type="ECO:0000313" key="4">
    <source>
        <dbReference type="Proteomes" id="UP001432222"/>
    </source>
</evidence>
<keyword evidence="2" id="KW-1133">Transmembrane helix</keyword>
<proteinExistence type="predicted"/>